<keyword evidence="1" id="KW-0472">Membrane</keyword>
<reference evidence="2 3" key="1">
    <citation type="journal article" date="2022" name="Front. Microbiol.">
        <title>High genomic differentiation and limited gene flow indicate recent cryptic speciation within the genus Laspinema (cyanobacteria).</title>
        <authorList>
            <person name="Stanojkovic A."/>
            <person name="Skoupy S."/>
            <person name="Skaloud P."/>
            <person name="Dvorak P."/>
        </authorList>
    </citation>
    <scope>NUCLEOTIDE SEQUENCE [LARGE SCALE GENOMIC DNA]</scope>
    <source>
        <strain evidence="2 3">D3b</strain>
    </source>
</reference>
<feature type="transmembrane region" description="Helical" evidence="1">
    <location>
        <begin position="127"/>
        <end position="152"/>
    </location>
</feature>
<dbReference type="RefSeq" id="WP_261236891.1">
    <property type="nucleotide sequence ID" value="NZ_JAMXFA010000038.1"/>
</dbReference>
<feature type="transmembrane region" description="Helical" evidence="1">
    <location>
        <begin position="367"/>
        <end position="386"/>
    </location>
</feature>
<accession>A0ABT2NF69</accession>
<gene>
    <name evidence="2" type="ORF">NG792_22455</name>
</gene>
<evidence type="ECO:0008006" key="4">
    <source>
        <dbReference type="Google" id="ProtNLM"/>
    </source>
</evidence>
<feature type="transmembrane region" description="Helical" evidence="1">
    <location>
        <begin position="191"/>
        <end position="213"/>
    </location>
</feature>
<dbReference type="EMBL" id="JAMXFA010000038">
    <property type="protein sequence ID" value="MCT7980489.1"/>
    <property type="molecule type" value="Genomic_DNA"/>
</dbReference>
<feature type="transmembrane region" description="Helical" evidence="1">
    <location>
        <begin position="28"/>
        <end position="46"/>
    </location>
</feature>
<comment type="caution">
    <text evidence="2">The sequence shown here is derived from an EMBL/GenBank/DDBJ whole genome shotgun (WGS) entry which is preliminary data.</text>
</comment>
<feature type="transmembrane region" description="Helical" evidence="1">
    <location>
        <begin position="307"/>
        <end position="326"/>
    </location>
</feature>
<feature type="transmembrane region" description="Helical" evidence="1">
    <location>
        <begin position="158"/>
        <end position="179"/>
    </location>
</feature>
<feature type="transmembrane region" description="Helical" evidence="1">
    <location>
        <begin position="469"/>
        <end position="494"/>
    </location>
</feature>
<organism evidence="2 3">
    <name type="scientific">Laspinema olomoucense D3b</name>
    <dbReference type="NCBI Taxonomy" id="2953688"/>
    <lineage>
        <taxon>Bacteria</taxon>
        <taxon>Bacillati</taxon>
        <taxon>Cyanobacteriota</taxon>
        <taxon>Cyanophyceae</taxon>
        <taxon>Oscillatoriophycideae</taxon>
        <taxon>Oscillatoriales</taxon>
        <taxon>Laspinemataceae</taxon>
        <taxon>Laspinema</taxon>
        <taxon>Laspinema olomoucense</taxon>
    </lineage>
</organism>
<keyword evidence="3" id="KW-1185">Reference proteome</keyword>
<feature type="transmembrane region" description="Helical" evidence="1">
    <location>
        <begin position="398"/>
        <end position="422"/>
    </location>
</feature>
<feature type="transmembrane region" description="Helical" evidence="1">
    <location>
        <begin position="429"/>
        <end position="449"/>
    </location>
</feature>
<evidence type="ECO:0000313" key="3">
    <source>
        <dbReference type="Proteomes" id="UP001525961"/>
    </source>
</evidence>
<keyword evidence="1" id="KW-1133">Transmembrane helix</keyword>
<feature type="transmembrane region" description="Helical" evidence="1">
    <location>
        <begin position="277"/>
        <end position="295"/>
    </location>
</feature>
<feature type="transmembrane region" description="Helical" evidence="1">
    <location>
        <begin position="75"/>
        <end position="96"/>
    </location>
</feature>
<keyword evidence="1" id="KW-0812">Transmembrane</keyword>
<evidence type="ECO:0000256" key="1">
    <source>
        <dbReference type="SAM" id="Phobius"/>
    </source>
</evidence>
<evidence type="ECO:0000313" key="2">
    <source>
        <dbReference type="EMBL" id="MCT7980489.1"/>
    </source>
</evidence>
<dbReference type="Proteomes" id="UP001525961">
    <property type="component" value="Unassembled WGS sequence"/>
</dbReference>
<proteinExistence type="predicted"/>
<feature type="transmembrane region" description="Helical" evidence="1">
    <location>
        <begin position="237"/>
        <end position="256"/>
    </location>
</feature>
<name>A0ABT2NF69_9CYAN</name>
<sequence length="525" mass="58685">MLTQLLDKVGEINPQLLRELKGRLNRRSVGIILFLSAISQCVLVGVSSQRNCLGWSEEIVGGYCQQYETVIQWEFAFHTLSFMLPLLLFAGGVYLLSSDLVKEQRRGTLNFLRLSPRTSQNVLLGKLLGVPVLLYLGVGLAIPLHLSCAIAAGVPLDWIFGFYAVIAASATFLYTASLLNALFVGEVQYQAIVSSALAGWLGSSFVSFILYFLKWKESPFNEFVFKWFFWDYQKTNYGLVFGWLFVSLLMGNYWIWQGLNRQFKNPKGTLLSKTQSYGLAASLQIWMLGLFYPWISPMAIKEDLMPMMLIMSILTVIMFLLIIPAISPQGQTLFDWARYAHEKRGRGLKYPSSKGQDWIWGEKSPSVVAIAINLGIVAVIWIPWILLWHGSLEATLKAGLGLVMTLNLIWIYSAIAQSLYFIKFPKPGLLSMGMVMVTLSLPALAFTLFFKTVSVNTTLWMLLVFGSPWFALTEASAMAIFLSLLGQFVAIAALTLTLNHQIHRAGASHSKLLFAAHQSNLAPKV</sequence>
<protein>
    <recommendedName>
        <fullName evidence="4">ABC transporter permease</fullName>
    </recommendedName>
</protein>